<reference evidence="1 2" key="1">
    <citation type="submission" date="2019-03" db="EMBL/GenBank/DDBJ databases">
        <title>Metabolic potential of uncultured bacteria and archaea associated with petroleum seepage in deep-sea sediments.</title>
        <authorList>
            <person name="Dong X."/>
            <person name="Hubert C."/>
        </authorList>
    </citation>
    <scope>NUCLEOTIDE SEQUENCE [LARGE SCALE GENOMIC DNA]</scope>
    <source>
        <strain evidence="1">E44_bin18</strain>
    </source>
</reference>
<protein>
    <submittedName>
        <fullName evidence="1">Uncharacterized protein</fullName>
    </submittedName>
</protein>
<dbReference type="AlphaFoldDB" id="A0A523UUI3"/>
<dbReference type="EMBL" id="SOJN01000063">
    <property type="protein sequence ID" value="TET46184.1"/>
    <property type="molecule type" value="Genomic_DNA"/>
</dbReference>
<proteinExistence type="predicted"/>
<comment type="caution">
    <text evidence="1">The sequence shown here is derived from an EMBL/GenBank/DDBJ whole genome shotgun (WGS) entry which is preliminary data.</text>
</comment>
<sequence>MRLWAGIWPAAVLLLIASGCGRGFETPHWRVGQWVRYSVTSSGETWQLEYALVGEEKDGESQLFWLETRRFDGKDTLFVKWLVPAGLNGPAERVLVGEGTSAGVMVDGPGLPQQSEGGRSSGGQSLAVLESVETPAGPFLSERYAKPSGLVWLSPKVPIFGVVRSKGEEGELMLVAYGLKGATSKLTEAPGMMTIP</sequence>
<dbReference type="Proteomes" id="UP000315525">
    <property type="component" value="Unassembled WGS sequence"/>
</dbReference>
<dbReference type="PROSITE" id="PS51257">
    <property type="entry name" value="PROKAR_LIPOPROTEIN"/>
    <property type="match status" value="1"/>
</dbReference>
<accession>A0A523UUI3</accession>
<organism evidence="1 2">
    <name type="scientific">candidate division TA06 bacterium</name>
    <dbReference type="NCBI Taxonomy" id="2250710"/>
    <lineage>
        <taxon>Bacteria</taxon>
        <taxon>Bacteria division TA06</taxon>
    </lineage>
</organism>
<evidence type="ECO:0000313" key="2">
    <source>
        <dbReference type="Proteomes" id="UP000315525"/>
    </source>
</evidence>
<evidence type="ECO:0000313" key="1">
    <source>
        <dbReference type="EMBL" id="TET46184.1"/>
    </source>
</evidence>
<gene>
    <name evidence="1" type="ORF">E3J62_04900</name>
</gene>
<name>A0A523UUI3_UNCT6</name>